<dbReference type="InterPro" id="IPR052604">
    <property type="entry name" value="Mito_Tim_assembly_helper"/>
</dbReference>
<reference evidence="5" key="1">
    <citation type="submission" date="2023-06" db="EMBL/GenBank/DDBJ databases">
        <title>Robiginitalea aurantiacus sp. nov. and Algoriphagus sediminis sp. nov., isolated from coastal sediment.</title>
        <authorList>
            <person name="Zhou Z.Y."/>
            <person name="An J."/>
            <person name="Jia Y.W."/>
            <person name="Du Z.J."/>
        </authorList>
    </citation>
    <scope>NUCLEOTIDE SEQUENCE</scope>
    <source>
        <strain evidence="5">C2-7</strain>
    </source>
</reference>
<evidence type="ECO:0000313" key="6">
    <source>
        <dbReference type="Proteomes" id="UP001171916"/>
    </source>
</evidence>
<evidence type="ECO:0000256" key="2">
    <source>
        <dbReference type="ARBA" id="ARBA00022771"/>
    </source>
</evidence>
<keyword evidence="6" id="KW-1185">Reference proteome</keyword>
<feature type="domain" description="CHY-type" evidence="4">
    <location>
        <begin position="44"/>
        <end position="125"/>
    </location>
</feature>
<dbReference type="PANTHER" id="PTHR28082">
    <property type="entry name" value="ZINC FINGER PROTEIN"/>
    <property type="match status" value="1"/>
</dbReference>
<dbReference type="EMBL" id="JAUEPH010000002">
    <property type="protein sequence ID" value="MDN3203756.1"/>
    <property type="molecule type" value="Genomic_DNA"/>
</dbReference>
<keyword evidence="3" id="KW-0862">Zinc</keyword>
<evidence type="ECO:0000256" key="3">
    <source>
        <dbReference type="ARBA" id="ARBA00022833"/>
    </source>
</evidence>
<keyword evidence="1" id="KW-0479">Metal-binding</keyword>
<sequence length="173" mass="19650">MRTFIQVLILDFLLVLTHTTLAQKQPSLSVIDSKIKGINIYGKPVDNQTRCQHWHSALDIIAIKFNCCEKYYPCFSCHSETADHKPSVWPKEEFSEKAILCGVCGTELGIQEYFDSENTCPNCNSKFNPGCSNHYHLYFETEDQDIGDVESSKTRTNGEAAQKPMKEISCLLF</sequence>
<dbReference type="InterPro" id="IPR008913">
    <property type="entry name" value="Znf_CHY"/>
</dbReference>
<keyword evidence="2" id="KW-0863">Zinc-finger</keyword>
<dbReference type="RefSeq" id="WP_289999313.1">
    <property type="nucleotide sequence ID" value="NZ_JAUEPH010000002.1"/>
</dbReference>
<dbReference type="SUPFAM" id="SSF161219">
    <property type="entry name" value="CHY zinc finger-like"/>
    <property type="match status" value="1"/>
</dbReference>
<dbReference type="PROSITE" id="PS51266">
    <property type="entry name" value="ZF_CHY"/>
    <property type="match status" value="1"/>
</dbReference>
<accession>A0ABT7YBD4</accession>
<name>A0ABT7YBD4_9BACT</name>
<protein>
    <submittedName>
        <fullName evidence="5">CHY zinc finger protein</fullName>
    </submittedName>
</protein>
<dbReference type="InterPro" id="IPR037274">
    <property type="entry name" value="Znf_CHY_sf"/>
</dbReference>
<evidence type="ECO:0000256" key="1">
    <source>
        <dbReference type="ARBA" id="ARBA00022723"/>
    </source>
</evidence>
<gene>
    <name evidence="5" type="ORF">QVH07_06330</name>
</gene>
<proteinExistence type="predicted"/>
<organism evidence="5 6">
    <name type="scientific">Algoriphagus sediminis</name>
    <dbReference type="NCBI Taxonomy" id="3057113"/>
    <lineage>
        <taxon>Bacteria</taxon>
        <taxon>Pseudomonadati</taxon>
        <taxon>Bacteroidota</taxon>
        <taxon>Cytophagia</taxon>
        <taxon>Cytophagales</taxon>
        <taxon>Cyclobacteriaceae</taxon>
        <taxon>Algoriphagus</taxon>
    </lineage>
</organism>
<dbReference type="Pfam" id="PF05495">
    <property type="entry name" value="zf-CHY"/>
    <property type="match status" value="1"/>
</dbReference>
<dbReference type="PANTHER" id="PTHR28082:SF1">
    <property type="entry name" value="HELPER OF TIM PROTEIN 13"/>
    <property type="match status" value="1"/>
</dbReference>
<evidence type="ECO:0000313" key="5">
    <source>
        <dbReference type="EMBL" id="MDN3203756.1"/>
    </source>
</evidence>
<comment type="caution">
    <text evidence="5">The sequence shown here is derived from an EMBL/GenBank/DDBJ whole genome shotgun (WGS) entry which is preliminary data.</text>
</comment>
<dbReference type="Proteomes" id="UP001171916">
    <property type="component" value="Unassembled WGS sequence"/>
</dbReference>
<evidence type="ECO:0000259" key="4">
    <source>
        <dbReference type="PROSITE" id="PS51266"/>
    </source>
</evidence>